<dbReference type="AlphaFoldDB" id="A0A1I2SUI7"/>
<evidence type="ECO:0000259" key="12">
    <source>
        <dbReference type="Pfam" id="PF00122"/>
    </source>
</evidence>
<dbReference type="InterPro" id="IPR027256">
    <property type="entry name" value="P-typ_ATPase_IB"/>
</dbReference>
<feature type="transmembrane region" description="Helical" evidence="11">
    <location>
        <begin position="70"/>
        <end position="95"/>
    </location>
</feature>
<feature type="domain" description="P-type ATPase A" evidence="12">
    <location>
        <begin position="120"/>
        <end position="219"/>
    </location>
</feature>
<dbReference type="InterPro" id="IPR036412">
    <property type="entry name" value="HAD-like_sf"/>
</dbReference>
<evidence type="ECO:0000256" key="2">
    <source>
        <dbReference type="ARBA" id="ARBA00006024"/>
    </source>
</evidence>
<dbReference type="GO" id="GO:0008551">
    <property type="term" value="F:P-type cadmium transporter activity"/>
    <property type="evidence" value="ECO:0007669"/>
    <property type="project" value="UniProtKB-EC"/>
</dbReference>
<keyword evidence="8 11" id="KW-0472">Membrane</keyword>
<name>A0A1I2SUI7_9LACO</name>
<sequence>MKKLWDDCDEDGRKMLKKMGLTLVLLILANFLTGVAAVMLYGMAYLIIGFDVLKEAVEGLKGGKVFNENTLMAIATIGAFSIKQYSEAVFVMFFYKIGELFEDIAVKNSRSSITALLDIRPDHAWLKLGNAVKETSPEKIKVGDVIVVKPGEKVPLDGIVTDGSAYLDTAALTGETKPSFVKEGDKVLSGTICKNSTLEVRVEKEYGESTVAKILEMVENASEKKAPAENFITQFSRIYTPLVVFGAILLATIPPLFFGGAFTDWLYRALVFLVISCPCALVISIPLSFFGGIGAASRAGVLVKGSNYLEALTHVKTFVFDKTGTLTKGKFAVTKVLPNEGVSETELVFLAACCEQFSPHPIARSIVDYYDGELKKSDVSDSQELVGLGVSANHDGKMIYCGNAKLMKKVLPETKLPESEIGTQVYVAYDGKYVGSLEVADVIKEDSKEAVIDLRAAGVQKIVMLTGDARKVGEGVARELGLDDVKTELLPQDKLEEVERLKSKLDDQDKLAFVGDGLNDTPVLAQSDVGIAMGALGSDAAVEAADVVLMSDEPSAIVRVMKIAIGTRKIVWENISFALVVKAICLVLGALGIAGMWQAVFADVGVTVLAVLNSLRILYGQKDSSREISDKVKAHA</sequence>
<dbReference type="OrthoDB" id="9813266at2"/>
<comment type="subcellular location">
    <subcellularLocation>
        <location evidence="11">Cell membrane</location>
    </subcellularLocation>
    <subcellularLocation>
        <location evidence="1">Membrane</location>
        <topology evidence="1">Multi-pass membrane protein</topology>
    </subcellularLocation>
</comment>
<dbReference type="SFLD" id="SFLDS00003">
    <property type="entry name" value="Haloacid_Dehalogenase"/>
    <property type="match status" value="1"/>
</dbReference>
<dbReference type="Pfam" id="PF00122">
    <property type="entry name" value="E1-E2_ATPase"/>
    <property type="match status" value="1"/>
</dbReference>
<proteinExistence type="inferred from homology"/>
<feature type="transmembrane region" description="Helical" evidence="11">
    <location>
        <begin position="265"/>
        <end position="290"/>
    </location>
</feature>
<dbReference type="NCBIfam" id="TIGR01494">
    <property type="entry name" value="ATPase_P-type"/>
    <property type="match status" value="1"/>
</dbReference>
<dbReference type="Gene3D" id="2.70.150.10">
    <property type="entry name" value="Calcium-transporting ATPase, cytoplasmic transduction domain A"/>
    <property type="match status" value="1"/>
</dbReference>
<dbReference type="GO" id="GO:0046872">
    <property type="term" value="F:metal ion binding"/>
    <property type="evidence" value="ECO:0007669"/>
    <property type="project" value="UniProtKB-KW"/>
</dbReference>
<dbReference type="SUPFAM" id="SSF56784">
    <property type="entry name" value="HAD-like"/>
    <property type="match status" value="1"/>
</dbReference>
<dbReference type="InterPro" id="IPR001757">
    <property type="entry name" value="P_typ_ATPase"/>
</dbReference>
<dbReference type="PANTHER" id="PTHR48085">
    <property type="entry name" value="CADMIUM/ZINC-TRANSPORTING ATPASE HMA2-RELATED"/>
    <property type="match status" value="1"/>
</dbReference>
<dbReference type="PROSITE" id="PS00154">
    <property type="entry name" value="ATPASE_E1_E2"/>
    <property type="match status" value="1"/>
</dbReference>
<evidence type="ECO:0000256" key="5">
    <source>
        <dbReference type="ARBA" id="ARBA00022723"/>
    </source>
</evidence>
<evidence type="ECO:0000256" key="1">
    <source>
        <dbReference type="ARBA" id="ARBA00004141"/>
    </source>
</evidence>
<dbReference type="PANTHER" id="PTHR48085:SF5">
    <property type="entry name" value="CADMIUM_ZINC-TRANSPORTING ATPASE HMA4-RELATED"/>
    <property type="match status" value="1"/>
</dbReference>
<gene>
    <name evidence="13" type="ORF">SAMN02910432_01757</name>
</gene>
<dbReference type="EC" id="7.2.2.21" evidence="9"/>
<evidence type="ECO:0000256" key="9">
    <source>
        <dbReference type="ARBA" id="ARBA00039103"/>
    </source>
</evidence>
<evidence type="ECO:0000256" key="7">
    <source>
        <dbReference type="ARBA" id="ARBA00022989"/>
    </source>
</evidence>
<dbReference type="NCBIfam" id="TIGR01525">
    <property type="entry name" value="ATPase-IB_hvy"/>
    <property type="match status" value="1"/>
</dbReference>
<dbReference type="InterPro" id="IPR051014">
    <property type="entry name" value="Cation_Transport_ATPase_IB"/>
</dbReference>
<dbReference type="InterPro" id="IPR044492">
    <property type="entry name" value="P_typ_ATPase_HD_dom"/>
</dbReference>
<evidence type="ECO:0000256" key="6">
    <source>
        <dbReference type="ARBA" id="ARBA00022967"/>
    </source>
</evidence>
<reference evidence="14" key="1">
    <citation type="submission" date="2016-10" db="EMBL/GenBank/DDBJ databases">
        <authorList>
            <person name="Varghese N."/>
            <person name="Submissions S."/>
        </authorList>
    </citation>
    <scope>NUCLEOTIDE SEQUENCE [LARGE SCALE GENOMIC DNA]</scope>
    <source>
        <strain evidence="14">DSM 20403</strain>
    </source>
</reference>
<evidence type="ECO:0000256" key="3">
    <source>
        <dbReference type="ARBA" id="ARBA00022539"/>
    </source>
</evidence>
<keyword evidence="4 11" id="KW-0812">Transmembrane</keyword>
<keyword evidence="6" id="KW-1278">Translocase</keyword>
<dbReference type="SFLD" id="SFLDF00027">
    <property type="entry name" value="p-type_atpase"/>
    <property type="match status" value="1"/>
</dbReference>
<dbReference type="GO" id="GO:0016887">
    <property type="term" value="F:ATP hydrolysis activity"/>
    <property type="evidence" value="ECO:0007669"/>
    <property type="project" value="InterPro"/>
</dbReference>
<dbReference type="InterPro" id="IPR023214">
    <property type="entry name" value="HAD_sf"/>
</dbReference>
<feature type="transmembrane region" description="Helical" evidence="11">
    <location>
        <begin position="599"/>
        <end position="619"/>
    </location>
</feature>
<dbReference type="SUPFAM" id="SSF81653">
    <property type="entry name" value="Calcium ATPase, transduction domain A"/>
    <property type="match status" value="1"/>
</dbReference>
<dbReference type="PRINTS" id="PR00119">
    <property type="entry name" value="CATATPASE"/>
</dbReference>
<evidence type="ECO:0000256" key="8">
    <source>
        <dbReference type="ARBA" id="ARBA00023136"/>
    </source>
</evidence>
<dbReference type="Gene3D" id="3.40.50.1000">
    <property type="entry name" value="HAD superfamily/HAD-like"/>
    <property type="match status" value="1"/>
</dbReference>
<keyword evidence="11" id="KW-1003">Cell membrane</keyword>
<protein>
    <recommendedName>
        <fullName evidence="9">Cd(2+)-exporting ATPase</fullName>
        <ecNumber evidence="9">7.2.2.21</ecNumber>
    </recommendedName>
</protein>
<dbReference type="InterPro" id="IPR023299">
    <property type="entry name" value="ATPase_P-typ_cyto_dom_N"/>
</dbReference>
<keyword evidence="11" id="KW-0547">Nucleotide-binding</keyword>
<feature type="transmembrane region" description="Helical" evidence="11">
    <location>
        <begin position="238"/>
        <end position="259"/>
    </location>
</feature>
<dbReference type="GO" id="GO:0005524">
    <property type="term" value="F:ATP binding"/>
    <property type="evidence" value="ECO:0007669"/>
    <property type="project" value="UniProtKB-UniRule"/>
</dbReference>
<comment type="catalytic activity">
    <reaction evidence="10">
        <text>Cd(2+)(in) + ATP + H2O = Cd(2+)(out) + ADP + phosphate + H(+)</text>
        <dbReference type="Rhea" id="RHEA:12132"/>
        <dbReference type="ChEBI" id="CHEBI:15377"/>
        <dbReference type="ChEBI" id="CHEBI:15378"/>
        <dbReference type="ChEBI" id="CHEBI:30616"/>
        <dbReference type="ChEBI" id="CHEBI:43474"/>
        <dbReference type="ChEBI" id="CHEBI:48775"/>
        <dbReference type="ChEBI" id="CHEBI:456216"/>
        <dbReference type="EC" id="7.2.2.21"/>
    </reaction>
</comment>
<dbReference type="CDD" id="cd07548">
    <property type="entry name" value="P-type_ATPase-Cd_Zn_Co_like"/>
    <property type="match status" value="1"/>
</dbReference>
<feature type="transmembrane region" description="Helical" evidence="11">
    <location>
        <begin position="21"/>
        <end position="50"/>
    </location>
</feature>
<dbReference type="GO" id="GO:0005886">
    <property type="term" value="C:plasma membrane"/>
    <property type="evidence" value="ECO:0007669"/>
    <property type="project" value="UniProtKB-SubCell"/>
</dbReference>
<comment type="similarity">
    <text evidence="2 11">Belongs to the cation transport ATPase (P-type) (TC 3.A.3) family. Type IB subfamily.</text>
</comment>
<dbReference type="Gene3D" id="3.40.1110.10">
    <property type="entry name" value="Calcium-transporting ATPase, cytoplasmic domain N"/>
    <property type="match status" value="1"/>
</dbReference>
<organism evidence="13 14">
    <name type="scientific">Ligilactobacillus ruminis DSM 20403 = NBRC 102161</name>
    <dbReference type="NCBI Taxonomy" id="1423798"/>
    <lineage>
        <taxon>Bacteria</taxon>
        <taxon>Bacillati</taxon>
        <taxon>Bacillota</taxon>
        <taxon>Bacilli</taxon>
        <taxon>Lactobacillales</taxon>
        <taxon>Lactobacillaceae</taxon>
        <taxon>Ligilactobacillus</taxon>
    </lineage>
</organism>
<dbReference type="SUPFAM" id="SSF81665">
    <property type="entry name" value="Calcium ATPase, transmembrane domain M"/>
    <property type="match status" value="1"/>
</dbReference>
<dbReference type="SFLD" id="SFLDG00002">
    <property type="entry name" value="C1.7:_P-type_atpase_like"/>
    <property type="match status" value="1"/>
</dbReference>
<dbReference type="InterPro" id="IPR023298">
    <property type="entry name" value="ATPase_P-typ_TM_dom_sf"/>
</dbReference>
<evidence type="ECO:0000256" key="10">
    <source>
        <dbReference type="ARBA" id="ARBA00049338"/>
    </source>
</evidence>
<evidence type="ECO:0000313" key="14">
    <source>
        <dbReference type="Proteomes" id="UP000182635"/>
    </source>
</evidence>
<evidence type="ECO:0000256" key="11">
    <source>
        <dbReference type="RuleBase" id="RU362081"/>
    </source>
</evidence>
<dbReference type="InterPro" id="IPR008250">
    <property type="entry name" value="ATPase_P-typ_transduc_dom_A_sf"/>
</dbReference>
<dbReference type="RefSeq" id="WP_046922289.1">
    <property type="nucleotide sequence ID" value="NZ_AYYL01000045.1"/>
</dbReference>
<keyword evidence="7 11" id="KW-1133">Transmembrane helix</keyword>
<keyword evidence="11" id="KW-0067">ATP-binding</keyword>
<dbReference type="InterPro" id="IPR018303">
    <property type="entry name" value="ATPase_P-typ_P_site"/>
</dbReference>
<evidence type="ECO:0000313" key="13">
    <source>
        <dbReference type="EMBL" id="SFG53846.1"/>
    </source>
</evidence>
<dbReference type="Proteomes" id="UP000182635">
    <property type="component" value="Unassembled WGS sequence"/>
</dbReference>
<keyword evidence="3" id="KW-0104">Cadmium</keyword>
<feature type="transmembrane region" description="Helical" evidence="11">
    <location>
        <begin position="571"/>
        <end position="593"/>
    </location>
</feature>
<dbReference type="Pfam" id="PF00702">
    <property type="entry name" value="Hydrolase"/>
    <property type="match status" value="1"/>
</dbReference>
<evidence type="ECO:0000256" key="4">
    <source>
        <dbReference type="ARBA" id="ARBA00022692"/>
    </source>
</evidence>
<keyword evidence="5 11" id="KW-0479">Metal-binding</keyword>
<dbReference type="NCBIfam" id="TIGR01512">
    <property type="entry name" value="ATPase-IB2_Cd"/>
    <property type="match status" value="1"/>
</dbReference>
<dbReference type="EMBL" id="FOPI01000033">
    <property type="protein sequence ID" value="SFG53846.1"/>
    <property type="molecule type" value="Genomic_DNA"/>
</dbReference>
<dbReference type="InterPro" id="IPR059000">
    <property type="entry name" value="ATPase_P-type_domA"/>
</dbReference>
<accession>A0A1I2SUI7</accession>